<evidence type="ECO:0000256" key="6">
    <source>
        <dbReference type="PIRSR" id="PIRSR602129-50"/>
    </source>
</evidence>
<dbReference type="PANTHER" id="PTHR45677:SF8">
    <property type="entry name" value="CYSTEINE SULFINIC ACID DECARBOXYLASE"/>
    <property type="match status" value="1"/>
</dbReference>
<dbReference type="AlphaFoldDB" id="A0A0P1BRQ1"/>
<dbReference type="PANTHER" id="PTHR45677">
    <property type="entry name" value="GLUTAMATE DECARBOXYLASE-RELATED"/>
    <property type="match status" value="1"/>
</dbReference>
<dbReference type="InterPro" id="IPR002129">
    <property type="entry name" value="PyrdxlP-dep_de-COase"/>
</dbReference>
<evidence type="ECO:0000256" key="2">
    <source>
        <dbReference type="ARBA" id="ARBA00009533"/>
    </source>
</evidence>
<dbReference type="GO" id="GO:0030170">
    <property type="term" value="F:pyridoxal phosphate binding"/>
    <property type="evidence" value="ECO:0007669"/>
    <property type="project" value="InterPro"/>
</dbReference>
<dbReference type="SUPFAM" id="SSF53383">
    <property type="entry name" value="PLP-dependent transferases"/>
    <property type="match status" value="1"/>
</dbReference>
<keyword evidence="10" id="KW-1185">Reference proteome</keyword>
<dbReference type="GO" id="GO:0016831">
    <property type="term" value="F:carboxy-lyase activity"/>
    <property type="evidence" value="ECO:0007669"/>
    <property type="project" value="UniProtKB-KW"/>
</dbReference>
<dbReference type="EMBL" id="CCYA01000277">
    <property type="protein sequence ID" value="CEH19166.1"/>
    <property type="molecule type" value="Genomic_DNA"/>
</dbReference>
<dbReference type="GO" id="GO:0005737">
    <property type="term" value="C:cytoplasm"/>
    <property type="evidence" value="ECO:0007669"/>
    <property type="project" value="TreeGrafter"/>
</dbReference>
<evidence type="ECO:0000256" key="4">
    <source>
        <dbReference type="ARBA" id="ARBA00022898"/>
    </source>
</evidence>
<evidence type="ECO:0000313" key="10">
    <source>
        <dbReference type="Proteomes" id="UP000054845"/>
    </source>
</evidence>
<keyword evidence="3" id="KW-0210">Decarboxylase</keyword>
<comment type="cofactor">
    <cofactor evidence="1 6 7">
        <name>pyridoxal 5'-phosphate</name>
        <dbReference type="ChEBI" id="CHEBI:597326"/>
    </cofactor>
</comment>
<protein>
    <submittedName>
        <fullName evidence="9">Related to glutamic acid decarboxylase</fullName>
    </submittedName>
</protein>
<dbReference type="Pfam" id="PF00282">
    <property type="entry name" value="Pyridoxal_deC"/>
    <property type="match status" value="1"/>
</dbReference>
<evidence type="ECO:0000256" key="1">
    <source>
        <dbReference type="ARBA" id="ARBA00001933"/>
    </source>
</evidence>
<proteinExistence type="inferred from homology"/>
<dbReference type="GO" id="GO:0019752">
    <property type="term" value="P:carboxylic acid metabolic process"/>
    <property type="evidence" value="ECO:0007669"/>
    <property type="project" value="InterPro"/>
</dbReference>
<feature type="region of interest" description="Disordered" evidence="8">
    <location>
        <begin position="1"/>
        <end position="22"/>
    </location>
</feature>
<dbReference type="Proteomes" id="UP000054845">
    <property type="component" value="Unassembled WGS sequence"/>
</dbReference>
<name>A0A0P1BRQ1_9BASI</name>
<dbReference type="OrthoDB" id="2161780at2759"/>
<evidence type="ECO:0000313" key="9">
    <source>
        <dbReference type="EMBL" id="CEH19166.1"/>
    </source>
</evidence>
<evidence type="ECO:0000256" key="8">
    <source>
        <dbReference type="SAM" id="MobiDB-lite"/>
    </source>
</evidence>
<dbReference type="Gene3D" id="3.90.1150.170">
    <property type="match status" value="1"/>
</dbReference>
<keyword evidence="4 6" id="KW-0663">Pyridoxal phosphate</keyword>
<organism evidence="9 10">
    <name type="scientific">Ceraceosorus bombacis</name>
    <dbReference type="NCBI Taxonomy" id="401625"/>
    <lineage>
        <taxon>Eukaryota</taxon>
        <taxon>Fungi</taxon>
        <taxon>Dikarya</taxon>
        <taxon>Basidiomycota</taxon>
        <taxon>Ustilaginomycotina</taxon>
        <taxon>Exobasidiomycetes</taxon>
        <taxon>Ceraceosorales</taxon>
        <taxon>Ceraceosoraceae</taxon>
        <taxon>Ceraceosorus</taxon>
    </lineage>
</organism>
<keyword evidence="5 7" id="KW-0456">Lyase</keyword>
<accession>A0A0P1BRQ1</accession>
<evidence type="ECO:0000256" key="7">
    <source>
        <dbReference type="RuleBase" id="RU000382"/>
    </source>
</evidence>
<evidence type="ECO:0000256" key="5">
    <source>
        <dbReference type="ARBA" id="ARBA00023239"/>
    </source>
</evidence>
<dbReference type="InterPro" id="IPR015424">
    <property type="entry name" value="PyrdxlP-dep_Trfase"/>
</dbReference>
<evidence type="ECO:0000256" key="3">
    <source>
        <dbReference type="ARBA" id="ARBA00022793"/>
    </source>
</evidence>
<dbReference type="Gene3D" id="3.40.640.10">
    <property type="entry name" value="Type I PLP-dependent aspartate aminotransferase-like (Major domain)"/>
    <property type="match status" value="1"/>
</dbReference>
<dbReference type="STRING" id="401625.A0A0P1BRQ1"/>
<feature type="modified residue" description="N6-(pyridoxal phosphate)lysine" evidence="6">
    <location>
        <position position="352"/>
    </location>
</feature>
<dbReference type="InterPro" id="IPR015421">
    <property type="entry name" value="PyrdxlP-dep_Trfase_major"/>
</dbReference>
<comment type="similarity">
    <text evidence="2 7">Belongs to the group II decarboxylase family.</text>
</comment>
<reference evidence="9 10" key="1">
    <citation type="submission" date="2014-09" db="EMBL/GenBank/DDBJ databases">
        <authorList>
            <person name="Magalhaes I.L.F."/>
            <person name="Oliveira U."/>
            <person name="Santos F.R."/>
            <person name="Vidigal T.H.D.A."/>
            <person name="Brescovit A.D."/>
            <person name="Santos A.J."/>
        </authorList>
    </citation>
    <scope>NUCLEOTIDE SEQUENCE [LARGE SCALE GENOMIC DNA]</scope>
</reference>
<sequence length="478" mass="52095">MAPVSIDAEQPENGAAVKKAEVAKTDTKVPCAKLEASMSASEEAEKYLSRLSALTIEWMKRGEQSDSLVSRWASSSQLRDNMTLDLSEEAQSEDALFDNMRSILDNSINPYTGRFLDKLYSAPRPIGLAAENLLSTLNANGHVMSASPMLCLAEETCVAGLAKLCGWNTEEADGLTMPGGSSSNTLAVQTALQNRFPAFRKQGILGIMQDLMREGREVNACRPLLFTSTQSHYSLDKAAMGCGLGLESVVKVPCDAQGRMDVAALERLVIAAKDGDAAPERRGVPFFVNATSGSTVLGSFDNLEAISKLCQRYQLWLHVDGSWGGPVLFSEKWSKLMSGIDKCDSLAINPHKLLNAPLQCSFAVFKRGSSLEANSLDAGYLFHTDSQEGIEFTSRSRHLARRENPGALAYGCGRRGDALKLYLLWNRRRFAVDFAPLPGEIGEFIRLVVHPQTSFTDLADLVQDIANIGAEYFRTTFG</sequence>